<keyword evidence="6" id="KW-1185">Reference proteome</keyword>
<accession>A0AAJ0UIH2</accession>
<feature type="domain" description="Carbohydrate kinase PfkB" evidence="4">
    <location>
        <begin position="33"/>
        <end position="321"/>
    </location>
</feature>
<dbReference type="Pfam" id="PF00294">
    <property type="entry name" value="PfkB"/>
    <property type="match status" value="1"/>
</dbReference>
<dbReference type="PANTHER" id="PTHR42774">
    <property type="entry name" value="PHOSPHOTRANSFERASE SYSTEM TRANSPORT PROTEIN"/>
    <property type="match status" value="1"/>
</dbReference>
<dbReference type="InterPro" id="IPR029056">
    <property type="entry name" value="Ribokinase-like"/>
</dbReference>
<sequence length="328" mass="35229">MAPPTSTVDPHQPDIHPQQRRQRPPKPDHAARILGVGIATLDIIHQVERYPAEDDKVRALSQRRLRGGNCANTLAVLSELGHPCRWVGTLADDNGAAFIRQDLSARGIDLSAAKTIPGSATPTSYITLSRATGSRATGSRTIVHHRDLPELTAADFARADLSTVDWVHFEGRNPSETARMIRRVATERPDLPISVELEKPRPGIEALYQLPETAISLLIVARAFAEQQGAHDPKAFLQRFADRSNASLLLLPWGAEGAYALTSERELLFAPAQPPAEIIDTIAAGDVFNAAAIAALLDHQPINQVLQTANALAGHSCGQLGIDGVGVG</sequence>
<organism evidence="5 6">
    <name type="scientific">Halochromatium salexigens</name>
    <name type="common">Chromatium salexigens</name>
    <dbReference type="NCBI Taxonomy" id="49447"/>
    <lineage>
        <taxon>Bacteria</taxon>
        <taxon>Pseudomonadati</taxon>
        <taxon>Pseudomonadota</taxon>
        <taxon>Gammaproteobacteria</taxon>
        <taxon>Chromatiales</taxon>
        <taxon>Chromatiaceae</taxon>
        <taxon>Halochromatium</taxon>
    </lineage>
</organism>
<feature type="region of interest" description="Disordered" evidence="3">
    <location>
        <begin position="1"/>
        <end position="28"/>
    </location>
</feature>
<dbReference type="RefSeq" id="WP_201246941.1">
    <property type="nucleotide sequence ID" value="NZ_NHSF01000076.1"/>
</dbReference>
<dbReference type="SUPFAM" id="SSF53613">
    <property type="entry name" value="Ribokinase-like"/>
    <property type="match status" value="1"/>
</dbReference>
<protein>
    <recommendedName>
        <fullName evidence="4">Carbohydrate kinase PfkB domain-containing protein</fullName>
    </recommendedName>
</protein>
<keyword evidence="1" id="KW-0808">Transferase</keyword>
<dbReference type="AlphaFoldDB" id="A0AAJ0UIH2"/>
<dbReference type="GO" id="GO:0016301">
    <property type="term" value="F:kinase activity"/>
    <property type="evidence" value="ECO:0007669"/>
    <property type="project" value="UniProtKB-KW"/>
</dbReference>
<comment type="caution">
    <text evidence="5">The sequence shown here is derived from an EMBL/GenBank/DDBJ whole genome shotgun (WGS) entry which is preliminary data.</text>
</comment>
<keyword evidence="2" id="KW-0418">Kinase</keyword>
<evidence type="ECO:0000256" key="1">
    <source>
        <dbReference type="ARBA" id="ARBA00022679"/>
    </source>
</evidence>
<evidence type="ECO:0000313" key="5">
    <source>
        <dbReference type="EMBL" id="MBK5932104.1"/>
    </source>
</evidence>
<dbReference type="EMBL" id="NHSF01000076">
    <property type="protein sequence ID" value="MBK5932104.1"/>
    <property type="molecule type" value="Genomic_DNA"/>
</dbReference>
<evidence type="ECO:0000313" key="6">
    <source>
        <dbReference type="Proteomes" id="UP001296967"/>
    </source>
</evidence>
<gene>
    <name evidence="5" type="ORF">CCR82_16570</name>
</gene>
<name>A0AAJ0UIH2_HALSE</name>
<dbReference type="PANTHER" id="PTHR42774:SF3">
    <property type="entry name" value="KETOHEXOKINASE"/>
    <property type="match status" value="1"/>
</dbReference>
<dbReference type="InterPro" id="IPR002173">
    <property type="entry name" value="Carboh/pur_kinase_PfkB_CS"/>
</dbReference>
<proteinExistence type="predicted"/>
<evidence type="ECO:0000256" key="3">
    <source>
        <dbReference type="SAM" id="MobiDB-lite"/>
    </source>
</evidence>
<dbReference type="Gene3D" id="3.40.1190.20">
    <property type="match status" value="1"/>
</dbReference>
<dbReference type="Proteomes" id="UP001296967">
    <property type="component" value="Unassembled WGS sequence"/>
</dbReference>
<dbReference type="InterPro" id="IPR011611">
    <property type="entry name" value="PfkB_dom"/>
</dbReference>
<dbReference type="InterPro" id="IPR052562">
    <property type="entry name" value="Ketohexokinase-related"/>
</dbReference>
<reference evidence="5" key="2">
    <citation type="journal article" date="2020" name="Microorganisms">
        <title>Osmotic Adaptation and Compatible Solute Biosynthesis of Phototrophic Bacteria as Revealed from Genome Analyses.</title>
        <authorList>
            <person name="Imhoff J.F."/>
            <person name="Rahn T."/>
            <person name="Kunzel S."/>
            <person name="Keller A."/>
            <person name="Neulinger S.C."/>
        </authorList>
    </citation>
    <scope>NUCLEOTIDE SEQUENCE</scope>
    <source>
        <strain evidence="5">DSM 4395</strain>
    </source>
</reference>
<evidence type="ECO:0000259" key="4">
    <source>
        <dbReference type="Pfam" id="PF00294"/>
    </source>
</evidence>
<evidence type="ECO:0000256" key="2">
    <source>
        <dbReference type="ARBA" id="ARBA00022777"/>
    </source>
</evidence>
<dbReference type="PROSITE" id="PS00584">
    <property type="entry name" value="PFKB_KINASES_2"/>
    <property type="match status" value="1"/>
</dbReference>
<reference evidence="5" key="1">
    <citation type="submission" date="2017-05" db="EMBL/GenBank/DDBJ databases">
        <authorList>
            <person name="Imhoff J.F."/>
            <person name="Rahn T."/>
            <person name="Kuenzel S."/>
            <person name="Neulinger S.C."/>
        </authorList>
    </citation>
    <scope>NUCLEOTIDE SEQUENCE</scope>
    <source>
        <strain evidence="5">DSM 4395</strain>
    </source>
</reference>